<evidence type="ECO:0000313" key="2">
    <source>
        <dbReference type="EMBL" id="OBU67984.1"/>
    </source>
</evidence>
<organism evidence="2 3">
    <name type="scientific">Stenotrophomonas maltophilia</name>
    <name type="common">Pseudomonas maltophilia</name>
    <name type="synonym">Xanthomonas maltophilia</name>
    <dbReference type="NCBI Taxonomy" id="40324"/>
    <lineage>
        <taxon>Bacteria</taxon>
        <taxon>Pseudomonadati</taxon>
        <taxon>Pseudomonadota</taxon>
        <taxon>Gammaproteobacteria</taxon>
        <taxon>Lysobacterales</taxon>
        <taxon>Lysobacteraceae</taxon>
        <taxon>Stenotrophomonas</taxon>
        <taxon>Stenotrophomonas maltophilia group</taxon>
    </lineage>
</organism>
<dbReference type="Pfam" id="PF03783">
    <property type="entry name" value="CsgG"/>
    <property type="match status" value="1"/>
</dbReference>
<evidence type="ECO:0000313" key="3">
    <source>
        <dbReference type="Proteomes" id="UP000092256"/>
    </source>
</evidence>
<accession>A0A1A6XZF6</accession>
<dbReference type="InterPro" id="IPR005534">
    <property type="entry name" value="Curli_assmbl/transp-comp_CsgG"/>
</dbReference>
<proteinExistence type="predicted"/>
<keyword evidence="1" id="KW-0732">Signal</keyword>
<gene>
    <name evidence="2" type="ORF">A9K58_08435</name>
</gene>
<dbReference type="AlphaFoldDB" id="A0A1A6XZF6"/>
<dbReference type="Proteomes" id="UP000092256">
    <property type="component" value="Unassembled WGS sequence"/>
</dbReference>
<dbReference type="GO" id="GO:0030288">
    <property type="term" value="C:outer membrane-bounded periplasmic space"/>
    <property type="evidence" value="ECO:0007669"/>
    <property type="project" value="InterPro"/>
</dbReference>
<evidence type="ECO:0000256" key="1">
    <source>
        <dbReference type="SAM" id="SignalP"/>
    </source>
</evidence>
<name>A0A1A6XZF6_STEMA</name>
<feature type="signal peptide" evidence="1">
    <location>
        <begin position="1"/>
        <end position="29"/>
    </location>
</feature>
<feature type="chain" id="PRO_5008353799" evidence="1">
    <location>
        <begin position="30"/>
        <end position="330"/>
    </location>
</feature>
<dbReference type="RefSeq" id="WP_065198943.1">
    <property type="nucleotide sequence ID" value="NZ_LYVJ01000005.1"/>
</dbReference>
<dbReference type="EMBL" id="LYVJ01000005">
    <property type="protein sequence ID" value="OBU67984.1"/>
    <property type="molecule type" value="Genomic_DNA"/>
</dbReference>
<protein>
    <submittedName>
        <fullName evidence="2">Peptidoglycan-binding protein</fullName>
    </submittedName>
</protein>
<dbReference type="OrthoDB" id="5949781at2"/>
<reference evidence="2 3" key="1">
    <citation type="submission" date="2016-05" db="EMBL/GenBank/DDBJ databases">
        <title>Draft Genome Sequences of Stenotrophomonas maltophilia Strains Sm32COP, Sm41DVV, Sm46PAILV, SmF3, SmF22, SmSOFb1 and SmCVFa1, Isolated from Different Manures, in France.</title>
        <authorList>
            <person name="Nazaret S."/>
            <person name="Bodilis J."/>
        </authorList>
    </citation>
    <scope>NUCLEOTIDE SEQUENCE [LARGE SCALE GENOMIC DNA]</scope>
    <source>
        <strain evidence="2 3">Sm46PAILV</strain>
    </source>
</reference>
<comment type="caution">
    <text evidence="2">The sequence shown here is derived from an EMBL/GenBank/DDBJ whole genome shotgun (WGS) entry which is preliminary data.</text>
</comment>
<sequence length="330" mass="34122">MNKSNSLAHARACVLLSVGLVVVSAPASAGLRDSFANSRASAQEQSKKGQAEIPVCSKPLGSVSVIEPEDVVNWWTGQQLPAPSKLIKVFVNKSKCFTLVDRGVGMAAAQGERALASEGQLRGRSNIGKGQIRAADYVLVPDLISQNRNAGGSAIGGLLSGLIGDKAGAVASRLNFSTKTANVTLTLTDVRSSEQVAIVEGNSRKTDLGWGASGRIFGAGGIGQMGVGGYANTEIGQVITLAYLQAYTNMVAELGGLPANASTANAGQAVTMLKAGRLLANARGTGAAVRSLEPGMLLYPTGVKEGTMWEVEDEMGNKGWVNSTLMEMAK</sequence>